<gene>
    <name evidence="8" type="ORF">DN730_13625</name>
</gene>
<name>A0A370U7M2_9GAMM</name>
<sequence length="398" mass="43490">MFKHLKAVPGDPLLALIVAHQQDPNPKKVDLGVGVYKDDQGRTPILTSVKKAEAIMVTNEETKAYQGVYGAADFAPLTQTLLLGGDSDVVKQGRIQSSQTPGGTGALKVAADFISANLKGARLFVSDPTWGNHTSIFGSAGVEVVEYPYYDAATNDVRFDEMMAFLDAEMKEGDVLLLHACCHNPTGVDLQLEHWHALTDFVNQRNVLPLIDAAYQGFGDGLDADMAGLRHMAERVPNMLIANSFSKNFGIYRDRCGGLSIIAESAEEARNAFSIVGQAIRANYSMPPAHGATVVYTIMNDPELRRLWESEVTEMRNRINGLRSKMVQKLAASGVSKDFSFIEKQRGMFSYSGLTFEQVRTLRSEYAIYIADTGRMSIAGVSDSNIDYLCESIAKVVG</sequence>
<dbReference type="FunFam" id="3.90.1150.10:FF:000001">
    <property type="entry name" value="Aspartate aminotransferase"/>
    <property type="match status" value="1"/>
</dbReference>
<dbReference type="InterPro" id="IPR004839">
    <property type="entry name" value="Aminotransferase_I/II_large"/>
</dbReference>
<comment type="caution">
    <text evidence="8">The sequence shown here is derived from an EMBL/GenBank/DDBJ whole genome shotgun (WGS) entry which is preliminary data.</text>
</comment>
<evidence type="ECO:0000256" key="3">
    <source>
        <dbReference type="ARBA" id="ARBA00011738"/>
    </source>
</evidence>
<keyword evidence="6" id="KW-0663">Pyridoxal phosphate</keyword>
<dbReference type="GO" id="GO:0005829">
    <property type="term" value="C:cytosol"/>
    <property type="evidence" value="ECO:0007669"/>
    <property type="project" value="TreeGrafter"/>
</dbReference>
<dbReference type="PANTHER" id="PTHR11879:SF22">
    <property type="entry name" value="ASPARTATE AMINOTRANSFERASE, MITOCHONDRIAL"/>
    <property type="match status" value="1"/>
</dbReference>
<dbReference type="GO" id="GO:0004069">
    <property type="term" value="F:L-aspartate:2-oxoglutarate aminotransferase activity"/>
    <property type="evidence" value="ECO:0007669"/>
    <property type="project" value="TreeGrafter"/>
</dbReference>
<dbReference type="GO" id="GO:0030170">
    <property type="term" value="F:pyridoxal phosphate binding"/>
    <property type="evidence" value="ECO:0007669"/>
    <property type="project" value="InterPro"/>
</dbReference>
<comment type="subunit">
    <text evidence="3">Homodimer.</text>
</comment>
<evidence type="ECO:0000256" key="4">
    <source>
        <dbReference type="ARBA" id="ARBA00022576"/>
    </source>
</evidence>
<dbReference type="CDD" id="cd00609">
    <property type="entry name" value="AAT_like"/>
    <property type="match status" value="1"/>
</dbReference>
<dbReference type="EMBL" id="QKRA01000006">
    <property type="protein sequence ID" value="RDL43781.1"/>
    <property type="molecule type" value="Genomic_DNA"/>
</dbReference>
<evidence type="ECO:0000256" key="5">
    <source>
        <dbReference type="ARBA" id="ARBA00022679"/>
    </source>
</evidence>
<dbReference type="RefSeq" id="WP_115468699.1">
    <property type="nucleotide sequence ID" value="NZ_QKRA01000006.1"/>
</dbReference>
<dbReference type="GO" id="GO:0033585">
    <property type="term" value="P:L-phenylalanine biosynthetic process from chorismate via phenylpyruvate"/>
    <property type="evidence" value="ECO:0007669"/>
    <property type="project" value="TreeGrafter"/>
</dbReference>
<dbReference type="Pfam" id="PF00155">
    <property type="entry name" value="Aminotran_1_2"/>
    <property type="match status" value="1"/>
</dbReference>
<keyword evidence="4 8" id="KW-0032">Aminotransferase</keyword>
<dbReference type="NCBIfam" id="NF006719">
    <property type="entry name" value="PRK09257.1"/>
    <property type="match status" value="1"/>
</dbReference>
<evidence type="ECO:0000313" key="9">
    <source>
        <dbReference type="Proteomes" id="UP000254326"/>
    </source>
</evidence>
<protein>
    <submittedName>
        <fullName evidence="8">Aromatic amino acid aminotransferase</fullName>
    </submittedName>
</protein>
<evidence type="ECO:0000259" key="7">
    <source>
        <dbReference type="Pfam" id="PF00155"/>
    </source>
</evidence>
<dbReference type="SUPFAM" id="SSF53383">
    <property type="entry name" value="PLP-dependent transferases"/>
    <property type="match status" value="1"/>
</dbReference>
<dbReference type="InterPro" id="IPR015424">
    <property type="entry name" value="PyrdxlP-dep_Trfase"/>
</dbReference>
<evidence type="ECO:0000256" key="6">
    <source>
        <dbReference type="ARBA" id="ARBA00022898"/>
    </source>
</evidence>
<dbReference type="PANTHER" id="PTHR11879">
    <property type="entry name" value="ASPARTATE AMINOTRANSFERASE"/>
    <property type="match status" value="1"/>
</dbReference>
<accession>A0A370U7M2</accession>
<evidence type="ECO:0000256" key="1">
    <source>
        <dbReference type="ARBA" id="ARBA00001933"/>
    </source>
</evidence>
<dbReference type="GO" id="GO:0004838">
    <property type="term" value="F:L-tyrosine-2-oxoglutarate transaminase activity"/>
    <property type="evidence" value="ECO:0007669"/>
    <property type="project" value="TreeGrafter"/>
</dbReference>
<evidence type="ECO:0000256" key="2">
    <source>
        <dbReference type="ARBA" id="ARBA00007441"/>
    </source>
</evidence>
<dbReference type="OrthoDB" id="9766445at2"/>
<comment type="similarity">
    <text evidence="2">Belongs to the class-I pyridoxal-phosphate-dependent aminotransferase family.</text>
</comment>
<comment type="cofactor">
    <cofactor evidence="1">
        <name>pyridoxal 5'-phosphate</name>
        <dbReference type="ChEBI" id="CHEBI:597326"/>
    </cofactor>
</comment>
<dbReference type="Gene3D" id="3.40.640.10">
    <property type="entry name" value="Type I PLP-dependent aspartate aminotransferase-like (Major domain)"/>
    <property type="match status" value="1"/>
</dbReference>
<proteinExistence type="inferred from homology"/>
<keyword evidence="9" id="KW-1185">Reference proteome</keyword>
<dbReference type="Proteomes" id="UP000254326">
    <property type="component" value="Unassembled WGS sequence"/>
</dbReference>
<dbReference type="InterPro" id="IPR000796">
    <property type="entry name" value="Asp_trans"/>
</dbReference>
<evidence type="ECO:0000313" key="8">
    <source>
        <dbReference type="EMBL" id="RDL43781.1"/>
    </source>
</evidence>
<dbReference type="InterPro" id="IPR015421">
    <property type="entry name" value="PyrdxlP-dep_Trfase_major"/>
</dbReference>
<dbReference type="GO" id="GO:0042802">
    <property type="term" value="F:identical protein binding"/>
    <property type="evidence" value="ECO:0007669"/>
    <property type="project" value="TreeGrafter"/>
</dbReference>
<dbReference type="PRINTS" id="PR00799">
    <property type="entry name" value="TRANSAMINASE"/>
</dbReference>
<dbReference type="FunFam" id="3.40.640.10:FF:000066">
    <property type="entry name" value="Aspartate aminotransferase"/>
    <property type="match status" value="1"/>
</dbReference>
<feature type="domain" description="Aminotransferase class I/classII large" evidence="7">
    <location>
        <begin position="27"/>
        <end position="393"/>
    </location>
</feature>
<keyword evidence="5 8" id="KW-0808">Transferase</keyword>
<dbReference type="AlphaFoldDB" id="A0A370U7M2"/>
<dbReference type="Gene3D" id="3.90.1150.10">
    <property type="entry name" value="Aspartate Aminotransferase, domain 1"/>
    <property type="match status" value="1"/>
</dbReference>
<dbReference type="InterPro" id="IPR015422">
    <property type="entry name" value="PyrdxlP-dep_Trfase_small"/>
</dbReference>
<organism evidence="8 9">
    <name type="scientific">Marinomonas piezotolerans</name>
    <dbReference type="NCBI Taxonomy" id="2213058"/>
    <lineage>
        <taxon>Bacteria</taxon>
        <taxon>Pseudomonadati</taxon>
        <taxon>Pseudomonadota</taxon>
        <taxon>Gammaproteobacteria</taxon>
        <taxon>Oceanospirillales</taxon>
        <taxon>Oceanospirillaceae</taxon>
        <taxon>Marinomonas</taxon>
    </lineage>
</organism>
<reference evidence="8 9" key="1">
    <citation type="submission" date="2018-06" db="EMBL/GenBank/DDBJ databases">
        <title>Marinomonas sp. YLB-05 draft genome sequence.</title>
        <authorList>
            <person name="Yu L."/>
            <person name="Tang X."/>
        </authorList>
    </citation>
    <scope>NUCLEOTIDE SEQUENCE [LARGE SCALE GENOMIC DNA]</scope>
    <source>
        <strain evidence="8 9">YLB-05</strain>
    </source>
</reference>